<dbReference type="GO" id="GO:0000266">
    <property type="term" value="P:mitochondrial fission"/>
    <property type="evidence" value="ECO:0007669"/>
    <property type="project" value="TreeGrafter"/>
</dbReference>
<dbReference type="Proteomes" id="UP000657918">
    <property type="component" value="Unassembled WGS sequence"/>
</dbReference>
<proteinExistence type="inferred from homology"/>
<dbReference type="OrthoDB" id="1716816at2759"/>
<protein>
    <recommendedName>
        <fullName evidence="10">Lycopene beta-cyclase</fullName>
    </recommendedName>
</protein>
<keyword evidence="4" id="KW-0934">Plastid</keyword>
<dbReference type="GO" id="GO:0009536">
    <property type="term" value="C:plastid"/>
    <property type="evidence" value="ECO:0007669"/>
    <property type="project" value="UniProtKB-SubCell"/>
</dbReference>
<dbReference type="Gene3D" id="3.50.50.60">
    <property type="entry name" value="FAD/NAD(P)-binding domain"/>
    <property type="match status" value="1"/>
</dbReference>
<dbReference type="PANTHER" id="PTHR33986">
    <property type="entry name" value="OS02G0535700 PROTEIN"/>
    <property type="match status" value="1"/>
</dbReference>
<reference evidence="8 9" key="1">
    <citation type="submission" date="2020-10" db="EMBL/GenBank/DDBJ databases">
        <title>Plant Genome Project.</title>
        <authorList>
            <person name="Zhang R.-G."/>
        </authorList>
    </citation>
    <scope>NUCLEOTIDE SEQUENCE [LARGE SCALE GENOMIC DNA]</scope>
    <source>
        <strain evidence="8">FAFU-HL-1</strain>
        <tissue evidence="8">Leaf</tissue>
    </source>
</reference>
<dbReference type="GO" id="GO:0016117">
    <property type="term" value="P:carotenoid biosynthetic process"/>
    <property type="evidence" value="ECO:0007669"/>
    <property type="project" value="UniProtKB-KW"/>
</dbReference>
<gene>
    <name evidence="8" type="ORF">SADUNF_Sadunf09G0128700</name>
</gene>
<evidence type="ECO:0000256" key="6">
    <source>
        <dbReference type="ARBA" id="ARBA00022946"/>
    </source>
</evidence>
<evidence type="ECO:0000256" key="5">
    <source>
        <dbReference type="ARBA" id="ARBA00022746"/>
    </source>
</evidence>
<evidence type="ECO:0000256" key="3">
    <source>
        <dbReference type="ARBA" id="ARBA00006599"/>
    </source>
</evidence>
<dbReference type="EMBL" id="JADGMS010000009">
    <property type="protein sequence ID" value="KAF9676342.1"/>
    <property type="molecule type" value="Genomic_DNA"/>
</dbReference>
<dbReference type="AlphaFoldDB" id="A0A835MRL7"/>
<evidence type="ECO:0008006" key="10">
    <source>
        <dbReference type="Google" id="ProtNLM"/>
    </source>
</evidence>
<evidence type="ECO:0000256" key="7">
    <source>
        <dbReference type="ARBA" id="ARBA00023235"/>
    </source>
</evidence>
<keyword evidence="5" id="KW-0125">Carotenoid biosynthesis</keyword>
<keyword evidence="9" id="KW-1185">Reference proteome</keyword>
<evidence type="ECO:0000256" key="4">
    <source>
        <dbReference type="ARBA" id="ARBA00022640"/>
    </source>
</evidence>
<evidence type="ECO:0000313" key="8">
    <source>
        <dbReference type="EMBL" id="KAF9676342.1"/>
    </source>
</evidence>
<dbReference type="Pfam" id="PF06258">
    <property type="entry name" value="Mito_fiss_Elm1"/>
    <property type="match status" value="1"/>
</dbReference>
<dbReference type="Pfam" id="PF05834">
    <property type="entry name" value="Lycopene_cycl"/>
    <property type="match status" value="1"/>
</dbReference>
<accession>A0A835MRL7</accession>
<evidence type="ECO:0000313" key="9">
    <source>
        <dbReference type="Proteomes" id="UP000657918"/>
    </source>
</evidence>
<dbReference type="SUPFAM" id="SSF51905">
    <property type="entry name" value="FAD/NAD(P)-binding domain"/>
    <property type="match status" value="1"/>
</dbReference>
<dbReference type="GO" id="GO:0016705">
    <property type="term" value="F:oxidoreductase activity, acting on paired donors, with incorporation or reduction of molecular oxygen"/>
    <property type="evidence" value="ECO:0007669"/>
    <property type="project" value="InterPro"/>
</dbReference>
<evidence type="ECO:0000256" key="1">
    <source>
        <dbReference type="ARBA" id="ARBA00004474"/>
    </source>
</evidence>
<dbReference type="InterPro" id="IPR036188">
    <property type="entry name" value="FAD/NAD-bd_sf"/>
</dbReference>
<comment type="subcellular location">
    <subcellularLocation>
        <location evidence="1">Plastid</location>
    </subcellularLocation>
</comment>
<keyword evidence="6" id="KW-0809">Transit peptide</keyword>
<sequence>MLHMATCLGLFPPAPAGKTFQLNHKSPPLFSSPKTHITPSRKSRYGIQSSKFGSFLDLKPESKPELLDFDLSWFDPADRRRFFDVIIIGTGPAGLRLAEQVSGYGVKVCCVDPSPLSMWPNNYGVWVDEFESLGLVDCLDKTWPMACVHIDDDRTKYLDRPYGRVGRKELKTKLLENCASNGVRFYKAKVLNMEHKEFESSIVCDDGIELKASLVVDASGFANTFTEYDKPRNHGYQIAHGILAEVDCHPFDLDKMVLMDWRDSHMGNEPYLRANNSKIPTFLYVMPFDSNLVFLEETSLVSRPMLSYMEVKNRMVARLRHLGIRVMNVIENEKCVIPMGGPLPKIPQSVMAIGGISGVVHPSTGYTVARTMALAPIVADAIVECLGSTRMIRGRPLHHRVWNGLWPLERRCTREFYSFGMETLLKLDLNGTRRFFDAFFDLDPYYWQGFLSSRPIRLPEPPSPTMGVPEIFENGAYNVIRRAVVIGNGFPGSENQSLGLVHALGLANNYVLYRVTRPSGGINDWLHCLPVSLHKILYCIIRRIYSYSRLIVSRGKEIAPLPSENGGNVGLSSILEADSKQIVNMARESYEKDGPLLVVASGRDTISIASSIKRLASEKVFLVQIQHPRSDLRRFDLVVTPHHDYYALTPQAQEQIPRFIRKWITPHEPPDQHVVLTVGALHQIDFAALRIAASTWHDEFAPLPKPLLVVNIGGPTCRCRYGSDLAQQLSAFLTNVLVSCGSVRISFSNRTPKKVSNIIIKELANNPKVYIWDGEEPNPYMGHLAWADAFVVTADSVSMISEACSTGKPVYVMGSERCTWKLADFHKSLRERGVVRSFTGSEDISESWSYPPLNDTAEVARRVHDMLAERGLRLGVQRHPVQT</sequence>
<dbReference type="GO" id="GO:0005741">
    <property type="term" value="C:mitochondrial outer membrane"/>
    <property type="evidence" value="ECO:0007669"/>
    <property type="project" value="TreeGrafter"/>
</dbReference>
<comment type="caution">
    <text evidence="8">The sequence shown here is derived from an EMBL/GenBank/DDBJ whole genome shotgun (WGS) entry which is preliminary data.</text>
</comment>
<dbReference type="NCBIfam" id="TIGR01790">
    <property type="entry name" value="carotene-cycl"/>
    <property type="match status" value="1"/>
</dbReference>
<dbReference type="FunFam" id="3.50.50.60:FF:000101">
    <property type="entry name" value="lycopene epsilon cyclase, chloroplastic"/>
    <property type="match status" value="1"/>
</dbReference>
<dbReference type="GO" id="GO:0016860">
    <property type="term" value="F:intramolecular oxidoreductase activity"/>
    <property type="evidence" value="ECO:0007669"/>
    <property type="project" value="UniProtKB-ARBA"/>
</dbReference>
<dbReference type="GO" id="GO:0009975">
    <property type="term" value="F:cyclase activity"/>
    <property type="evidence" value="ECO:0007669"/>
    <property type="project" value="UniProtKB-ARBA"/>
</dbReference>
<evidence type="ECO:0000256" key="2">
    <source>
        <dbReference type="ARBA" id="ARBA00004829"/>
    </source>
</evidence>
<organism evidence="8 9">
    <name type="scientific">Salix dunnii</name>
    <dbReference type="NCBI Taxonomy" id="1413687"/>
    <lineage>
        <taxon>Eukaryota</taxon>
        <taxon>Viridiplantae</taxon>
        <taxon>Streptophyta</taxon>
        <taxon>Embryophyta</taxon>
        <taxon>Tracheophyta</taxon>
        <taxon>Spermatophyta</taxon>
        <taxon>Magnoliopsida</taxon>
        <taxon>eudicotyledons</taxon>
        <taxon>Gunneridae</taxon>
        <taxon>Pentapetalae</taxon>
        <taxon>rosids</taxon>
        <taxon>fabids</taxon>
        <taxon>Malpighiales</taxon>
        <taxon>Salicaceae</taxon>
        <taxon>Saliceae</taxon>
        <taxon>Salix</taxon>
    </lineage>
</organism>
<dbReference type="InterPro" id="IPR009367">
    <property type="entry name" value="Elm1-like"/>
</dbReference>
<comment type="similarity">
    <text evidence="3">Belongs to the lycopene cyclase family.</text>
</comment>
<name>A0A835MRL7_9ROSI</name>
<dbReference type="InterPro" id="IPR010108">
    <property type="entry name" value="Lycopene_cyclase_b/e"/>
</dbReference>
<keyword evidence="7" id="KW-0413">Isomerase</keyword>
<dbReference type="SUPFAM" id="SSF53756">
    <property type="entry name" value="UDP-Glycosyltransferase/glycogen phosphorylase"/>
    <property type="match status" value="1"/>
</dbReference>
<dbReference type="PANTHER" id="PTHR33986:SF2">
    <property type="entry name" value="MITOCHONDRIAL FISSION PROTEIN ELM1"/>
    <property type="match status" value="1"/>
</dbReference>
<comment type="pathway">
    <text evidence="2">Carotenoid biosynthesis.</text>
</comment>